<dbReference type="InterPro" id="IPR006139">
    <property type="entry name" value="D-isomer_2_OHA_DH_cat_dom"/>
</dbReference>
<dbReference type="GO" id="GO:0051287">
    <property type="term" value="F:NAD binding"/>
    <property type="evidence" value="ECO:0007669"/>
    <property type="project" value="InterPro"/>
</dbReference>
<dbReference type="AlphaFoldDB" id="A0A929B910"/>
<sequence length="330" mass="34128">MRVLVADTFPETRLAELAADGHAYRYRPEATTGELPAEVAGMQALVVRSTRVPAEVVTAGGDLRLVIRAGAGTDTIDTAAAARAGVRVCNVPGRNSAAVAELACALLLALDRDIVGNVTALRTGTWDKAGFSRARGIADRDVGIVGLGRIGLEFAARVAAFGARVHTVAKPGRSAEVAERAEQLGVRYVDDLPALARTCDVLSLHAPGDSGTLLDRHVLAELRPGAIVLNTARAHLVDEAALIEVMDARGILAGIDVFAAEPAGGTGTISSNLAAHPNVYGTHHIGASTRQAQDAVAAEVVRMLRAFGQGEVRHCVNGEQLPAEVTGGAA</sequence>
<dbReference type="InterPro" id="IPR006140">
    <property type="entry name" value="D-isomer_DH_NAD-bd"/>
</dbReference>
<dbReference type="EMBL" id="JADEYC010000021">
    <property type="protein sequence ID" value="MBE9375454.1"/>
    <property type="molecule type" value="Genomic_DNA"/>
</dbReference>
<dbReference type="Pfam" id="PF02826">
    <property type="entry name" value="2-Hacid_dh_C"/>
    <property type="match status" value="1"/>
</dbReference>
<name>A0A929B910_9PSEU</name>
<dbReference type="RefSeq" id="WP_193928900.1">
    <property type="nucleotide sequence ID" value="NZ_JADEYC010000021.1"/>
</dbReference>
<evidence type="ECO:0000313" key="7">
    <source>
        <dbReference type="EMBL" id="MBE9375454.1"/>
    </source>
</evidence>
<dbReference type="InterPro" id="IPR036291">
    <property type="entry name" value="NAD(P)-bd_dom_sf"/>
</dbReference>
<dbReference type="SUPFAM" id="SSF51735">
    <property type="entry name" value="NAD(P)-binding Rossmann-fold domains"/>
    <property type="match status" value="1"/>
</dbReference>
<dbReference type="Gene3D" id="3.40.50.720">
    <property type="entry name" value="NAD(P)-binding Rossmann-like Domain"/>
    <property type="match status" value="2"/>
</dbReference>
<evidence type="ECO:0000256" key="3">
    <source>
        <dbReference type="ARBA" id="ARBA00023027"/>
    </source>
</evidence>
<reference evidence="7" key="1">
    <citation type="submission" date="2020-10" db="EMBL/GenBank/DDBJ databases">
        <title>Diversity and distribution of actinomycetes associated with coral in the coast of Hainan.</title>
        <authorList>
            <person name="Li F."/>
        </authorList>
    </citation>
    <scope>NUCLEOTIDE SEQUENCE</scope>
    <source>
        <strain evidence="7">HNM0983</strain>
    </source>
</reference>
<feature type="domain" description="D-isomer specific 2-hydroxyacid dehydrogenase catalytic" evidence="5">
    <location>
        <begin position="3"/>
        <end position="317"/>
    </location>
</feature>
<comment type="caution">
    <text evidence="7">The sequence shown here is derived from an EMBL/GenBank/DDBJ whole genome shotgun (WGS) entry which is preliminary data.</text>
</comment>
<protein>
    <submittedName>
        <fullName evidence="7">Hydroxyacid dehydrogenase</fullName>
    </submittedName>
</protein>
<evidence type="ECO:0000313" key="8">
    <source>
        <dbReference type="Proteomes" id="UP000598360"/>
    </source>
</evidence>
<keyword evidence="2 4" id="KW-0560">Oxidoreductase</keyword>
<dbReference type="Pfam" id="PF00389">
    <property type="entry name" value="2-Hacid_dh"/>
    <property type="match status" value="1"/>
</dbReference>
<evidence type="ECO:0000256" key="1">
    <source>
        <dbReference type="ARBA" id="ARBA00005854"/>
    </source>
</evidence>
<evidence type="ECO:0000256" key="2">
    <source>
        <dbReference type="ARBA" id="ARBA00023002"/>
    </source>
</evidence>
<dbReference type="PANTHER" id="PTHR42789:SF1">
    <property type="entry name" value="D-ISOMER SPECIFIC 2-HYDROXYACID DEHYDROGENASE FAMILY PROTEIN (AFU_ORTHOLOGUE AFUA_6G10090)"/>
    <property type="match status" value="1"/>
</dbReference>
<dbReference type="GO" id="GO:0016616">
    <property type="term" value="F:oxidoreductase activity, acting on the CH-OH group of donors, NAD or NADP as acceptor"/>
    <property type="evidence" value="ECO:0007669"/>
    <property type="project" value="InterPro"/>
</dbReference>
<organism evidence="7 8">
    <name type="scientific">Saccharopolyspora montiporae</name>
    <dbReference type="NCBI Taxonomy" id="2781240"/>
    <lineage>
        <taxon>Bacteria</taxon>
        <taxon>Bacillati</taxon>
        <taxon>Actinomycetota</taxon>
        <taxon>Actinomycetes</taxon>
        <taxon>Pseudonocardiales</taxon>
        <taxon>Pseudonocardiaceae</taxon>
        <taxon>Saccharopolyspora</taxon>
    </lineage>
</organism>
<feature type="domain" description="D-isomer specific 2-hydroxyacid dehydrogenase NAD-binding" evidence="6">
    <location>
        <begin position="105"/>
        <end position="286"/>
    </location>
</feature>
<dbReference type="SUPFAM" id="SSF52283">
    <property type="entry name" value="Formate/glycerate dehydrogenase catalytic domain-like"/>
    <property type="match status" value="1"/>
</dbReference>
<proteinExistence type="inferred from homology"/>
<accession>A0A929B910</accession>
<dbReference type="PANTHER" id="PTHR42789">
    <property type="entry name" value="D-ISOMER SPECIFIC 2-HYDROXYACID DEHYDROGENASE FAMILY PROTEIN (AFU_ORTHOLOGUE AFUA_6G10090)"/>
    <property type="match status" value="1"/>
</dbReference>
<keyword evidence="3" id="KW-0520">NAD</keyword>
<dbReference type="Proteomes" id="UP000598360">
    <property type="component" value="Unassembled WGS sequence"/>
</dbReference>
<evidence type="ECO:0000256" key="4">
    <source>
        <dbReference type="RuleBase" id="RU003719"/>
    </source>
</evidence>
<dbReference type="InterPro" id="IPR050857">
    <property type="entry name" value="D-2-hydroxyacid_DH"/>
</dbReference>
<gene>
    <name evidence="7" type="ORF">IQ251_13455</name>
</gene>
<comment type="similarity">
    <text evidence="1 4">Belongs to the D-isomer specific 2-hydroxyacid dehydrogenase family.</text>
</comment>
<keyword evidence="8" id="KW-1185">Reference proteome</keyword>
<evidence type="ECO:0000259" key="6">
    <source>
        <dbReference type="Pfam" id="PF02826"/>
    </source>
</evidence>
<evidence type="ECO:0000259" key="5">
    <source>
        <dbReference type="Pfam" id="PF00389"/>
    </source>
</evidence>